<dbReference type="EMBL" id="QPII01000011">
    <property type="protein sequence ID" value="RCV88214.1"/>
    <property type="molecule type" value="Genomic_DNA"/>
</dbReference>
<evidence type="ECO:0000256" key="1">
    <source>
        <dbReference type="SAM" id="Phobius"/>
    </source>
</evidence>
<keyword evidence="1" id="KW-1133">Transmembrane helix</keyword>
<feature type="transmembrane region" description="Helical" evidence="1">
    <location>
        <begin position="110"/>
        <end position="133"/>
    </location>
</feature>
<dbReference type="AlphaFoldDB" id="A0A368TU37"/>
<feature type="transmembrane region" description="Helical" evidence="1">
    <location>
        <begin position="465"/>
        <end position="485"/>
    </location>
</feature>
<reference evidence="3 4" key="1">
    <citation type="submission" date="2018-07" db="EMBL/GenBank/DDBJ databases">
        <title>Halomonas montanilacus sp. nov., isolated from Lake Pengyan on Tibetan Plateau.</title>
        <authorList>
            <person name="Lu H."/>
            <person name="Xing P."/>
            <person name="Wu Q."/>
        </authorList>
    </citation>
    <scope>NUCLEOTIDE SEQUENCE [LARGE SCALE GENOMIC DNA]</scope>
    <source>
        <strain evidence="3 4">PYC7W</strain>
    </source>
</reference>
<feature type="transmembrane region" description="Helical" evidence="1">
    <location>
        <begin position="42"/>
        <end position="65"/>
    </location>
</feature>
<name>A0A368TU37_9GAMM</name>
<organism evidence="3 4">
    <name type="scientific">Billgrantia montanilacus</name>
    <dbReference type="NCBI Taxonomy" id="2282305"/>
    <lineage>
        <taxon>Bacteria</taxon>
        <taxon>Pseudomonadati</taxon>
        <taxon>Pseudomonadota</taxon>
        <taxon>Gammaproteobacteria</taxon>
        <taxon>Oceanospirillales</taxon>
        <taxon>Halomonadaceae</taxon>
        <taxon>Billgrantia</taxon>
    </lineage>
</organism>
<dbReference type="RefSeq" id="WP_114479757.1">
    <property type="nucleotide sequence ID" value="NZ_QPII01000011.1"/>
</dbReference>
<feature type="transmembrane region" description="Helical" evidence="1">
    <location>
        <begin position="323"/>
        <end position="344"/>
    </location>
</feature>
<sequence>MEMLSEVLHLFLSLDNFIAIALGVVIGVVVGSIPGLTATMAVALALPFTFTMQPVAAILLLVGIYKGGMYGGSITAILIRTPGSPASSCTLLDGYPMAQQGHAKKALKTALYSSVIADFISNIALIFFAAYLAKIALNFGAPEFFWLICFSLTIIISLASGSMIKGLLAALMGILLSLVGLDEVYGSQRLTFGNYNLMDSISFIPLLIGLFAIPEIIEFYRKKALPHLKAKASGVGMTLVELKRCMKSIIRGSLIGVIIGAIPGTGATAAAFISYSDARRRSPNRDNFGKGEVEGVAASEAGNNGVAGATLIPLLSLGIPGDVITAIILGAFMVHGLTPGPIIFQENLTLIYALFVGIMFSSLVLLVVGTGAIKYFSLIADIPKEILFPIVLMFCVYGAYAVNNDTFDVWLMLGFGVLGYIFNRAAIPAAPFLIGFILGPMFEDNLRRSLLIGHNDLAIFVRGPITWFFIALTVGSILLALYRYFVARHQSARSDTTQETL</sequence>
<dbReference type="InterPro" id="IPR002823">
    <property type="entry name" value="DUF112_TM"/>
</dbReference>
<keyword evidence="1" id="KW-0472">Membrane</keyword>
<keyword evidence="4" id="KW-1185">Reference proteome</keyword>
<protein>
    <submittedName>
        <fullName evidence="3">C4-dicarboxylate ABC transporter permease</fullName>
    </submittedName>
</protein>
<feature type="transmembrane region" description="Helical" evidence="1">
    <location>
        <begin position="253"/>
        <end position="275"/>
    </location>
</feature>
<dbReference type="Proteomes" id="UP000252405">
    <property type="component" value="Unassembled WGS sequence"/>
</dbReference>
<evidence type="ECO:0000313" key="3">
    <source>
        <dbReference type="EMBL" id="RCV88214.1"/>
    </source>
</evidence>
<evidence type="ECO:0000259" key="2">
    <source>
        <dbReference type="Pfam" id="PF01970"/>
    </source>
</evidence>
<feature type="transmembrane region" description="Helical" evidence="1">
    <location>
        <begin position="351"/>
        <end position="374"/>
    </location>
</feature>
<dbReference type="PANTHER" id="PTHR35342">
    <property type="entry name" value="TRICARBOXYLIC TRANSPORT PROTEIN"/>
    <property type="match status" value="1"/>
</dbReference>
<accession>A0A368TU37</accession>
<comment type="caution">
    <text evidence="3">The sequence shown here is derived from an EMBL/GenBank/DDBJ whole genome shotgun (WGS) entry which is preliminary data.</text>
</comment>
<feature type="transmembrane region" description="Helical" evidence="1">
    <location>
        <begin position="7"/>
        <end position="30"/>
    </location>
</feature>
<keyword evidence="1" id="KW-0812">Transmembrane</keyword>
<feature type="transmembrane region" description="Helical" evidence="1">
    <location>
        <begin position="386"/>
        <end position="402"/>
    </location>
</feature>
<feature type="transmembrane region" description="Helical" evidence="1">
    <location>
        <begin position="139"/>
        <end position="159"/>
    </location>
</feature>
<dbReference type="Pfam" id="PF01970">
    <property type="entry name" value="TctA"/>
    <property type="match status" value="1"/>
</dbReference>
<dbReference type="OrthoDB" id="9781349at2"/>
<dbReference type="PANTHER" id="PTHR35342:SF5">
    <property type="entry name" value="TRICARBOXYLIC TRANSPORT PROTEIN"/>
    <property type="match status" value="1"/>
</dbReference>
<feature type="domain" description="DUF112" evidence="2">
    <location>
        <begin position="18"/>
        <end position="433"/>
    </location>
</feature>
<evidence type="ECO:0000313" key="4">
    <source>
        <dbReference type="Proteomes" id="UP000252405"/>
    </source>
</evidence>
<feature type="transmembrane region" description="Helical" evidence="1">
    <location>
        <begin position="166"/>
        <end position="181"/>
    </location>
</feature>
<feature type="transmembrane region" description="Helical" evidence="1">
    <location>
        <begin position="409"/>
        <end position="438"/>
    </location>
</feature>
<feature type="transmembrane region" description="Helical" evidence="1">
    <location>
        <begin position="201"/>
        <end position="220"/>
    </location>
</feature>
<gene>
    <name evidence="3" type="ORF">DU505_14760</name>
</gene>
<proteinExistence type="predicted"/>